<dbReference type="InterPro" id="IPR013986">
    <property type="entry name" value="DExx_box_DNA_helicase_dom_sf"/>
</dbReference>
<dbReference type="Pfam" id="PF00580">
    <property type="entry name" value="UvrD-helicase"/>
    <property type="match status" value="1"/>
</dbReference>
<dbReference type="PROSITE" id="PS51217">
    <property type="entry name" value="UVRD_HELICASE_CTER"/>
    <property type="match status" value="1"/>
</dbReference>
<dbReference type="GO" id="GO:0000725">
    <property type="term" value="P:recombinational repair"/>
    <property type="evidence" value="ECO:0007669"/>
    <property type="project" value="TreeGrafter"/>
</dbReference>
<dbReference type="CDD" id="cd18807">
    <property type="entry name" value="SF1_C_UvrD"/>
    <property type="match status" value="1"/>
</dbReference>
<keyword evidence="7" id="KW-0413">Isomerase</keyword>
<keyword evidence="2 10" id="KW-0547">Nucleotide-binding</keyword>
<comment type="similarity">
    <text evidence="1 11">Belongs to the helicase family. UvrD subfamily.</text>
</comment>
<dbReference type="FunFam" id="1.10.10.160:FF:000001">
    <property type="entry name" value="ATP-dependent DNA helicase"/>
    <property type="match status" value="1"/>
</dbReference>
<dbReference type="GO" id="GO:0016887">
    <property type="term" value="F:ATP hydrolysis activity"/>
    <property type="evidence" value="ECO:0007669"/>
    <property type="project" value="RHEA"/>
</dbReference>
<gene>
    <name evidence="14" type="primary">pcrA_2</name>
    <name evidence="14" type="ORF">Pmgp_03658</name>
</gene>
<dbReference type="GO" id="GO:0043138">
    <property type="term" value="F:3'-5' DNA helicase activity"/>
    <property type="evidence" value="ECO:0007669"/>
    <property type="project" value="UniProtKB-EC"/>
</dbReference>
<dbReference type="OrthoDB" id="9810135at2"/>
<dbReference type="GO" id="GO:0003677">
    <property type="term" value="F:DNA binding"/>
    <property type="evidence" value="ECO:0007669"/>
    <property type="project" value="UniProtKB-KW"/>
</dbReference>
<dbReference type="InterPro" id="IPR027417">
    <property type="entry name" value="P-loop_NTPase"/>
</dbReference>
<comment type="caution">
    <text evidence="14">The sequence shown here is derived from an EMBL/GenBank/DDBJ whole genome shotgun (WGS) entry which is preliminary data.</text>
</comment>
<dbReference type="NCBIfam" id="TIGR01073">
    <property type="entry name" value="pcrA"/>
    <property type="match status" value="1"/>
</dbReference>
<dbReference type="Proteomes" id="UP000297597">
    <property type="component" value="Unassembled WGS sequence"/>
</dbReference>
<evidence type="ECO:0000256" key="2">
    <source>
        <dbReference type="ARBA" id="ARBA00022741"/>
    </source>
</evidence>
<sequence length="722" mass="82270">MELLNKLNPAQLEAVTYGDGPLLVLAGAGSGKTRVLTCRVAYLLKEMKVPPHRVLAITFTNKAAREMRERVEDLVPEISRDIWICTFHAACLRILRRQEEFFGRSRNFVIYDEDDKLTVVKDCLKELDLDDKKFPPRAVAGAVSQAKNQLLDAGEFEQYAYDYFNRVAANVYRLYQDKLRQNDAVDFDDLIFLTVRLFQNYPQVLKYYQDRFRFILVDEYQDTDHGQYVLVNLLAGAHRNLFVVGDPDQGIYSWRGADIKNIMSFERDYPEAAVIKLEQNYRSTGSILEAANSIIKNNENRKDKRLWTAAGRGELPVSYFCEDEHAEADYVAGKILRLKELEARSYRDFAVLYRTHAQSRVIEEIFVRAGIPYTVIGGLRFYDRKEIKDILAYLRLILNNRDTVSLGRIINVPKRGIGQASFQKIAVYAEKNAVSLVEALEKAPEITGLSAKIKVKCLELGALLRRLAEESSSGESVTNLTRAVLEQTGYRQELLAENSVESRTRLENLDEFISVTMEFDRQDEEKDIRNFLENIALVTDLDKYSEDADQVALMTLHSAKGLEFPVVFLTGLEEGIFPHSRSLLEPGELEEERRLCYVGVTRAMERLYLTHSFRRTIYGSERYNKSSRFLDEIPAHLLSSEELAGDHRGRSRSGLSAGEKSAKKAHEIDLFILGDKVRHVKWGLGVVVGVQGEGEDTELKVAFPDQGIKVLLAKYAPLERAK</sequence>
<dbReference type="PANTHER" id="PTHR11070">
    <property type="entry name" value="UVRD / RECB / PCRA DNA HELICASE FAMILY MEMBER"/>
    <property type="match status" value="1"/>
</dbReference>
<feature type="binding site" evidence="10">
    <location>
        <begin position="26"/>
        <end position="33"/>
    </location>
    <ligand>
        <name>ATP</name>
        <dbReference type="ChEBI" id="CHEBI:30616"/>
    </ligand>
</feature>
<evidence type="ECO:0000256" key="9">
    <source>
        <dbReference type="ARBA" id="ARBA00048988"/>
    </source>
</evidence>
<evidence type="ECO:0000256" key="6">
    <source>
        <dbReference type="ARBA" id="ARBA00023125"/>
    </source>
</evidence>
<dbReference type="RefSeq" id="WP_134216006.1">
    <property type="nucleotide sequence ID" value="NZ_QFFZ01000080.1"/>
</dbReference>
<dbReference type="Gene3D" id="1.10.10.160">
    <property type="match status" value="1"/>
</dbReference>
<dbReference type="GO" id="GO:0005829">
    <property type="term" value="C:cytosol"/>
    <property type="evidence" value="ECO:0007669"/>
    <property type="project" value="TreeGrafter"/>
</dbReference>
<keyword evidence="5 10" id="KW-0067">ATP-binding</keyword>
<dbReference type="PANTHER" id="PTHR11070:SF2">
    <property type="entry name" value="ATP-DEPENDENT DNA HELICASE SRS2"/>
    <property type="match status" value="1"/>
</dbReference>
<evidence type="ECO:0000256" key="4">
    <source>
        <dbReference type="ARBA" id="ARBA00022806"/>
    </source>
</evidence>
<proteinExistence type="inferred from homology"/>
<comment type="catalytic activity">
    <reaction evidence="8">
        <text>Couples ATP hydrolysis with the unwinding of duplex DNA by translocating in the 3'-5' direction.</text>
        <dbReference type="EC" id="5.6.2.4"/>
    </reaction>
</comment>
<keyword evidence="15" id="KW-1185">Reference proteome</keyword>
<dbReference type="FunFam" id="1.10.486.10:FF:000003">
    <property type="entry name" value="ATP-dependent DNA helicase"/>
    <property type="match status" value="1"/>
</dbReference>
<dbReference type="Gene3D" id="1.10.486.10">
    <property type="entry name" value="PCRA, domain 4"/>
    <property type="match status" value="1"/>
</dbReference>
<dbReference type="EMBL" id="QFFZ01000080">
    <property type="protein sequence ID" value="TEB08744.1"/>
    <property type="molecule type" value="Genomic_DNA"/>
</dbReference>
<protein>
    <recommendedName>
        <fullName evidence="11">ATP-dependent DNA helicase</fullName>
        <ecNumber evidence="11">5.6.2.4</ecNumber>
    </recommendedName>
</protein>
<dbReference type="InterPro" id="IPR014016">
    <property type="entry name" value="UvrD-like_ATP-bd"/>
</dbReference>
<evidence type="ECO:0000256" key="7">
    <source>
        <dbReference type="ARBA" id="ARBA00023235"/>
    </source>
</evidence>
<dbReference type="InterPro" id="IPR014017">
    <property type="entry name" value="DNA_helicase_UvrD-like_C"/>
</dbReference>
<keyword evidence="4 10" id="KW-0347">Helicase</keyword>
<evidence type="ECO:0000256" key="5">
    <source>
        <dbReference type="ARBA" id="ARBA00022840"/>
    </source>
</evidence>
<evidence type="ECO:0000259" key="13">
    <source>
        <dbReference type="PROSITE" id="PS51217"/>
    </source>
</evidence>
<dbReference type="GO" id="GO:0033202">
    <property type="term" value="C:DNA helicase complex"/>
    <property type="evidence" value="ECO:0007669"/>
    <property type="project" value="TreeGrafter"/>
</dbReference>
<evidence type="ECO:0000256" key="11">
    <source>
        <dbReference type="RuleBase" id="RU364053"/>
    </source>
</evidence>
<dbReference type="AlphaFoldDB" id="A0A4Y7RIC7"/>
<dbReference type="CDD" id="cd17932">
    <property type="entry name" value="DEXQc_UvrD"/>
    <property type="match status" value="1"/>
</dbReference>
<dbReference type="InterPro" id="IPR000212">
    <property type="entry name" value="DNA_helicase_UvrD/REP"/>
</dbReference>
<dbReference type="Gene3D" id="3.40.50.300">
    <property type="entry name" value="P-loop containing nucleotide triphosphate hydrolases"/>
    <property type="match status" value="2"/>
</dbReference>
<dbReference type="GO" id="GO:0006260">
    <property type="term" value="P:DNA replication"/>
    <property type="evidence" value="ECO:0007669"/>
    <property type="project" value="InterPro"/>
</dbReference>
<keyword evidence="3 10" id="KW-0378">Hydrolase</keyword>
<dbReference type="Pfam" id="PF21196">
    <property type="entry name" value="PcrA_UvrD_tudor"/>
    <property type="match status" value="1"/>
</dbReference>
<accession>A0A4Y7RIC7</accession>
<dbReference type="GO" id="GO:0005524">
    <property type="term" value="F:ATP binding"/>
    <property type="evidence" value="ECO:0007669"/>
    <property type="project" value="UniProtKB-UniRule"/>
</dbReference>
<dbReference type="Pfam" id="PF13361">
    <property type="entry name" value="UvrD_C"/>
    <property type="match status" value="1"/>
</dbReference>
<dbReference type="PROSITE" id="PS51198">
    <property type="entry name" value="UVRD_HELICASE_ATP_BIND"/>
    <property type="match status" value="1"/>
</dbReference>
<dbReference type="GO" id="GO:0009314">
    <property type="term" value="P:response to radiation"/>
    <property type="evidence" value="ECO:0007669"/>
    <property type="project" value="UniProtKB-ARBA"/>
</dbReference>
<keyword evidence="6 11" id="KW-0238">DNA-binding</keyword>
<dbReference type="SUPFAM" id="SSF52540">
    <property type="entry name" value="P-loop containing nucleoside triphosphate hydrolases"/>
    <property type="match status" value="1"/>
</dbReference>
<evidence type="ECO:0000259" key="12">
    <source>
        <dbReference type="PROSITE" id="PS51198"/>
    </source>
</evidence>
<evidence type="ECO:0000256" key="8">
    <source>
        <dbReference type="ARBA" id="ARBA00034617"/>
    </source>
</evidence>
<evidence type="ECO:0000313" key="14">
    <source>
        <dbReference type="EMBL" id="TEB08744.1"/>
    </source>
</evidence>
<evidence type="ECO:0000256" key="3">
    <source>
        <dbReference type="ARBA" id="ARBA00022801"/>
    </source>
</evidence>
<evidence type="ECO:0000256" key="1">
    <source>
        <dbReference type="ARBA" id="ARBA00009922"/>
    </source>
</evidence>
<dbReference type="EC" id="5.6.2.4" evidence="11"/>
<reference evidence="14 15" key="1">
    <citation type="journal article" date="2018" name="Environ. Microbiol.">
        <title>Novel energy conservation strategies and behaviour of Pelotomaculum schinkii driving syntrophic propionate catabolism.</title>
        <authorList>
            <person name="Hidalgo-Ahumada C.A.P."/>
            <person name="Nobu M.K."/>
            <person name="Narihiro T."/>
            <person name="Tamaki H."/>
            <person name="Liu W.T."/>
            <person name="Kamagata Y."/>
            <person name="Stams A.J.M."/>
            <person name="Imachi H."/>
            <person name="Sousa D.Z."/>
        </authorList>
    </citation>
    <scope>NUCLEOTIDE SEQUENCE [LARGE SCALE GENOMIC DNA]</scope>
    <source>
        <strain evidence="14 15">MGP</strain>
    </source>
</reference>
<feature type="domain" description="UvrD-like helicase C-terminal" evidence="13">
    <location>
        <begin position="285"/>
        <end position="561"/>
    </location>
</feature>
<evidence type="ECO:0000256" key="10">
    <source>
        <dbReference type="PROSITE-ProRule" id="PRU00560"/>
    </source>
</evidence>
<feature type="domain" description="UvrD-like helicase ATP-binding" evidence="12">
    <location>
        <begin position="5"/>
        <end position="284"/>
    </location>
</feature>
<comment type="catalytic activity">
    <reaction evidence="9 11">
        <text>ATP + H2O = ADP + phosphate + H(+)</text>
        <dbReference type="Rhea" id="RHEA:13065"/>
        <dbReference type="ChEBI" id="CHEBI:15377"/>
        <dbReference type="ChEBI" id="CHEBI:15378"/>
        <dbReference type="ChEBI" id="CHEBI:30616"/>
        <dbReference type="ChEBI" id="CHEBI:43474"/>
        <dbReference type="ChEBI" id="CHEBI:456216"/>
        <dbReference type="EC" id="5.6.2.4"/>
    </reaction>
</comment>
<organism evidence="14 15">
    <name type="scientific">Pelotomaculum propionicicum</name>
    <dbReference type="NCBI Taxonomy" id="258475"/>
    <lineage>
        <taxon>Bacteria</taxon>
        <taxon>Bacillati</taxon>
        <taxon>Bacillota</taxon>
        <taxon>Clostridia</taxon>
        <taxon>Eubacteriales</taxon>
        <taxon>Desulfotomaculaceae</taxon>
        <taxon>Pelotomaculum</taxon>
    </lineage>
</organism>
<dbReference type="InterPro" id="IPR005751">
    <property type="entry name" value="ATP-dep_DNA_helicase_PcrA"/>
</dbReference>
<evidence type="ECO:0000313" key="15">
    <source>
        <dbReference type="Proteomes" id="UP000297597"/>
    </source>
</evidence>
<name>A0A4Y7RIC7_9FIRM</name>